<proteinExistence type="predicted"/>
<accession>A0A9X1PVE7</accession>
<reference evidence="1" key="1">
    <citation type="submission" date="2022-01" db="EMBL/GenBank/DDBJ databases">
        <title>Draft Genome Sequences of Seven Type Strains of the Genus Streptomyces.</title>
        <authorList>
            <person name="Aziz S."/>
            <person name="Coretto E."/>
            <person name="Chronakova A."/>
            <person name="Sproer C."/>
            <person name="Huber K."/>
            <person name="Nouioui I."/>
            <person name="Gross H."/>
        </authorList>
    </citation>
    <scope>NUCLEOTIDE SEQUENCE</scope>
    <source>
        <strain evidence="1">DSM 103493</strain>
    </source>
</reference>
<keyword evidence="2" id="KW-1185">Reference proteome</keyword>
<organism evidence="1 2">
    <name type="scientific">Streptomyces muensis</name>
    <dbReference type="NCBI Taxonomy" id="1077944"/>
    <lineage>
        <taxon>Bacteria</taxon>
        <taxon>Bacillati</taxon>
        <taxon>Actinomycetota</taxon>
        <taxon>Actinomycetes</taxon>
        <taxon>Kitasatosporales</taxon>
        <taxon>Streptomycetaceae</taxon>
        <taxon>Streptomyces</taxon>
    </lineage>
</organism>
<evidence type="ECO:0000313" key="1">
    <source>
        <dbReference type="EMBL" id="MCF1592443.1"/>
    </source>
</evidence>
<sequence>MSTATPTRGPAERAAHARWAARRRRLIAYGQWDPFMPAEPVRAHLRALAELGMTIKGVEQALGLQPQALRHVTAGTYGYGPGEKVTREIGEAVLGFWPKLEDFPDSATVDPTGTRRRVEALAVGGWSRAMLAERAGRPYCSFRNSLNFARTSVPLAKTVVQLYDELWNERPEDHGIRAWVAERVRRTAQAAGFHGPLAWDDDLIDNPSALPQTDARVSLLGQGENLADRFLLGESVILDAASRREVLVHLMEWTDLTVAQVAERLETTEAAVSRAWERAKAKEREAGRTPPWRRVYISPSELLRDQAANAA</sequence>
<dbReference type="EMBL" id="JAKEIP010000005">
    <property type="protein sequence ID" value="MCF1592443.1"/>
    <property type="molecule type" value="Genomic_DNA"/>
</dbReference>
<comment type="caution">
    <text evidence="1">The sequence shown here is derived from an EMBL/GenBank/DDBJ whole genome shotgun (WGS) entry which is preliminary data.</text>
</comment>
<dbReference type="Proteomes" id="UP001139384">
    <property type="component" value="Unassembled WGS sequence"/>
</dbReference>
<protein>
    <submittedName>
        <fullName evidence="1">Uncharacterized protein</fullName>
    </submittedName>
</protein>
<dbReference type="AlphaFoldDB" id="A0A9X1PVE7"/>
<name>A0A9X1PVE7_STRM4</name>
<evidence type="ECO:0000313" key="2">
    <source>
        <dbReference type="Proteomes" id="UP001139384"/>
    </source>
</evidence>
<dbReference type="RefSeq" id="WP_234760748.1">
    <property type="nucleotide sequence ID" value="NZ_JAKEIP010000005.1"/>
</dbReference>
<gene>
    <name evidence="1" type="ORF">L0P92_02510</name>
</gene>